<dbReference type="AlphaFoldDB" id="A0A1E5VHD0"/>
<dbReference type="SUPFAM" id="SSF103473">
    <property type="entry name" value="MFS general substrate transporter"/>
    <property type="match status" value="1"/>
</dbReference>
<protein>
    <submittedName>
        <fullName evidence="3">Inorganic phosphate transporter 1-11</fullName>
    </submittedName>
</protein>
<comment type="caution">
    <text evidence="3">The sequence shown here is derived from an EMBL/GenBank/DDBJ whole genome shotgun (WGS) entry which is preliminary data.</text>
</comment>
<evidence type="ECO:0000256" key="1">
    <source>
        <dbReference type="SAM" id="MobiDB-lite"/>
    </source>
</evidence>
<keyword evidence="4" id="KW-1185">Reference proteome</keyword>
<organism evidence="3 4">
    <name type="scientific">Dichanthelium oligosanthes</name>
    <dbReference type="NCBI Taxonomy" id="888268"/>
    <lineage>
        <taxon>Eukaryota</taxon>
        <taxon>Viridiplantae</taxon>
        <taxon>Streptophyta</taxon>
        <taxon>Embryophyta</taxon>
        <taxon>Tracheophyta</taxon>
        <taxon>Spermatophyta</taxon>
        <taxon>Magnoliopsida</taxon>
        <taxon>Liliopsida</taxon>
        <taxon>Poales</taxon>
        <taxon>Poaceae</taxon>
        <taxon>PACMAD clade</taxon>
        <taxon>Panicoideae</taxon>
        <taxon>Panicodae</taxon>
        <taxon>Paniceae</taxon>
        <taxon>Dichantheliinae</taxon>
        <taxon>Dichanthelium</taxon>
    </lineage>
</organism>
<keyword evidence="2" id="KW-0472">Membrane</keyword>
<dbReference type="Gene3D" id="1.20.1250.20">
    <property type="entry name" value="MFS general substrate transporter like domains"/>
    <property type="match status" value="1"/>
</dbReference>
<evidence type="ECO:0000256" key="2">
    <source>
        <dbReference type="SAM" id="Phobius"/>
    </source>
</evidence>
<dbReference type="InterPro" id="IPR036259">
    <property type="entry name" value="MFS_trans_sf"/>
</dbReference>
<accession>A0A1E5VHD0</accession>
<sequence length="114" mass="12028">MFLAALLSTFPGYYVAVALIDKIARLRSTCHTISAASGTVGAIATAYGVQNLNLKGDMAAIKKLLTMLAIANLLGFFFTFLIPETMGRSLEEISGEDDNSSIGADAAEMSTDET</sequence>
<reference evidence="3 4" key="1">
    <citation type="submission" date="2016-09" db="EMBL/GenBank/DDBJ databases">
        <title>The draft genome of Dichanthelium oligosanthes: A C3 panicoid grass species.</title>
        <authorList>
            <person name="Studer A.J."/>
            <person name="Schnable J.C."/>
            <person name="Brutnell T.P."/>
        </authorList>
    </citation>
    <scope>NUCLEOTIDE SEQUENCE [LARGE SCALE GENOMIC DNA]</scope>
    <source>
        <strain evidence="4">cv. Kellogg 1175</strain>
        <tissue evidence="3">Leaf</tissue>
    </source>
</reference>
<evidence type="ECO:0000313" key="3">
    <source>
        <dbReference type="EMBL" id="OEL24517.1"/>
    </source>
</evidence>
<keyword evidence="2" id="KW-1133">Transmembrane helix</keyword>
<keyword evidence="2" id="KW-0812">Transmembrane</keyword>
<evidence type="ECO:0000313" key="4">
    <source>
        <dbReference type="Proteomes" id="UP000095767"/>
    </source>
</evidence>
<proteinExistence type="predicted"/>
<dbReference type="Proteomes" id="UP000095767">
    <property type="component" value="Unassembled WGS sequence"/>
</dbReference>
<feature type="region of interest" description="Disordered" evidence="1">
    <location>
        <begin position="92"/>
        <end position="114"/>
    </location>
</feature>
<dbReference type="OrthoDB" id="2997911at2759"/>
<name>A0A1E5VHD0_9POAL</name>
<dbReference type="STRING" id="888268.A0A1E5VHD0"/>
<feature type="transmembrane region" description="Helical" evidence="2">
    <location>
        <begin position="34"/>
        <end position="52"/>
    </location>
</feature>
<feature type="transmembrane region" description="Helical" evidence="2">
    <location>
        <begin position="64"/>
        <end position="82"/>
    </location>
</feature>
<gene>
    <name evidence="3" type="ORF">BAE44_0014463</name>
</gene>
<dbReference type="EMBL" id="LWDX02039551">
    <property type="protein sequence ID" value="OEL24517.1"/>
    <property type="molecule type" value="Genomic_DNA"/>
</dbReference>